<dbReference type="SUPFAM" id="SSF54909">
    <property type="entry name" value="Dimeric alpha+beta barrel"/>
    <property type="match status" value="1"/>
</dbReference>
<evidence type="ECO:0000259" key="1">
    <source>
        <dbReference type="Pfam" id="PF07045"/>
    </source>
</evidence>
<sequence>MTAYGIAHLRTTSEHDDILEYLERIQATLDPYGGRFVIHGGPVTVVEGSWPGTLVAIAFPSMTQVREWYDSPAYRAILPLRTKHLDGDVIMIEGVDPDTHDSAAMAAALRARR</sequence>
<reference evidence="2" key="1">
    <citation type="submission" date="2021-01" db="EMBL/GenBank/DDBJ databases">
        <title>Whole genome shotgun sequence of Virgisporangium aliadipatigenens NBRC 105644.</title>
        <authorList>
            <person name="Komaki H."/>
            <person name="Tamura T."/>
        </authorList>
    </citation>
    <scope>NUCLEOTIDE SEQUENCE</scope>
    <source>
        <strain evidence="2">NBRC 105644</strain>
    </source>
</reference>
<gene>
    <name evidence="2" type="ORF">Val02_01220</name>
</gene>
<dbReference type="Proteomes" id="UP000619260">
    <property type="component" value="Unassembled WGS sequence"/>
</dbReference>
<dbReference type="RefSeq" id="WP_203896842.1">
    <property type="nucleotide sequence ID" value="NZ_BOPF01000002.1"/>
</dbReference>
<name>A0A8J3YFW2_9ACTN</name>
<proteinExistence type="predicted"/>
<dbReference type="EMBL" id="BOPF01000002">
    <property type="protein sequence ID" value="GIJ43236.1"/>
    <property type="molecule type" value="Genomic_DNA"/>
</dbReference>
<dbReference type="PANTHER" id="PTHR41521">
    <property type="match status" value="1"/>
</dbReference>
<protein>
    <recommendedName>
        <fullName evidence="1">DUF1330 domain-containing protein</fullName>
    </recommendedName>
</protein>
<dbReference type="AlphaFoldDB" id="A0A8J3YFW2"/>
<dbReference type="InterPro" id="IPR011008">
    <property type="entry name" value="Dimeric_a/b-barrel"/>
</dbReference>
<dbReference type="Pfam" id="PF07045">
    <property type="entry name" value="DUF1330"/>
    <property type="match status" value="1"/>
</dbReference>
<dbReference type="InterPro" id="IPR010753">
    <property type="entry name" value="DUF1330"/>
</dbReference>
<comment type="caution">
    <text evidence="2">The sequence shown here is derived from an EMBL/GenBank/DDBJ whole genome shotgun (WGS) entry which is preliminary data.</text>
</comment>
<dbReference type="Gene3D" id="3.30.70.100">
    <property type="match status" value="1"/>
</dbReference>
<evidence type="ECO:0000313" key="3">
    <source>
        <dbReference type="Proteomes" id="UP000619260"/>
    </source>
</evidence>
<accession>A0A8J3YFW2</accession>
<evidence type="ECO:0000313" key="2">
    <source>
        <dbReference type="EMBL" id="GIJ43236.1"/>
    </source>
</evidence>
<keyword evidence="3" id="KW-1185">Reference proteome</keyword>
<organism evidence="2 3">
    <name type="scientific">Virgisporangium aliadipatigenens</name>
    <dbReference type="NCBI Taxonomy" id="741659"/>
    <lineage>
        <taxon>Bacteria</taxon>
        <taxon>Bacillati</taxon>
        <taxon>Actinomycetota</taxon>
        <taxon>Actinomycetes</taxon>
        <taxon>Micromonosporales</taxon>
        <taxon>Micromonosporaceae</taxon>
        <taxon>Virgisporangium</taxon>
    </lineage>
</organism>
<dbReference type="PANTHER" id="PTHR41521:SF4">
    <property type="entry name" value="BLR0684 PROTEIN"/>
    <property type="match status" value="1"/>
</dbReference>
<feature type="domain" description="DUF1330" evidence="1">
    <location>
        <begin position="2"/>
        <end position="95"/>
    </location>
</feature>